<gene>
    <name evidence="2" type="ORF">MBFIL_16860</name>
</gene>
<accession>A0A165ZFY1</accession>
<dbReference type="Pfam" id="PF09820">
    <property type="entry name" value="AAA-ATPase_like"/>
    <property type="match status" value="1"/>
</dbReference>
<reference evidence="2 3" key="1">
    <citation type="submission" date="2016-04" db="EMBL/GenBank/DDBJ databases">
        <title>Genome sequence of Methanobrevibacter filiformis DSM 11501.</title>
        <authorList>
            <person name="Poehlein A."/>
            <person name="Seedorf H."/>
            <person name="Daniel R."/>
        </authorList>
    </citation>
    <scope>NUCLEOTIDE SEQUENCE [LARGE SCALE GENOMIC DNA]</scope>
    <source>
        <strain evidence="2 3">DSM 11501</strain>
    </source>
</reference>
<feature type="domain" description="AAA-ATPase-like" evidence="1">
    <location>
        <begin position="5"/>
        <end position="200"/>
    </location>
</feature>
<comment type="caution">
    <text evidence="2">The sequence shown here is derived from an EMBL/GenBank/DDBJ whole genome shotgun (WGS) entry which is preliminary data.</text>
</comment>
<dbReference type="InterPro" id="IPR018631">
    <property type="entry name" value="AAA-ATPase-like_dom"/>
</dbReference>
<name>A0A165ZFY1_9EURY</name>
<dbReference type="Gene3D" id="3.40.50.300">
    <property type="entry name" value="P-loop containing nucleotide triphosphate hydrolases"/>
    <property type="match status" value="1"/>
</dbReference>
<dbReference type="PATRIC" id="fig|55758.3.peg.1898"/>
<evidence type="ECO:0000313" key="3">
    <source>
        <dbReference type="Proteomes" id="UP000077066"/>
    </source>
</evidence>
<evidence type="ECO:0000259" key="1">
    <source>
        <dbReference type="Pfam" id="PF09820"/>
    </source>
</evidence>
<sequence>MQKLPTGTQSFSVLRENNYLYVDKTKYILELTDYGRINFLARPRRFGKSLLVSTLKELFEGNKKLFEGLYIYDKWNWEENYPVIHIDLSGEDYATVNELEDTIDDRIQRIARNFQIEIHSKRLSEKFTDLITGVYSKTNKNVVVLVDEYDKPVISNLKNKDLDKIQSKLGSFYEVLKTNDQYIKFIFLTGVSKFTKVSVFSKLNSVDDLTLIDKFNSICGYTQEELEDNFSDYIRKLSNIFNISNCETIAKIKTFYNGYSWNGRERVYNPYSTLLCFKNGEFSKNWFSTGTPNVLVDYPLNRYDLKSIAEPNIITDNELKNPTTSNIKDEVLLFQTGYLTINNIETKEDEKFYDLRIPNYEVKSALFENLISQYSKIPLYDVLDYAKKLLKYTIEANCMKIKETLGDYLSPIPSDLRGNDERYYHVLVFMLLYTAKLHVHSEVHSYKGNADLIIEEDDYVIIIEFKQSSKSSINYMINEALNQIETQEYGRQYKNKNIIKGAIVFKDSEIGCKLIKE</sequence>
<dbReference type="OrthoDB" id="16289at183925"/>
<protein>
    <submittedName>
        <fullName evidence="2">Putative AAA-ATPase</fullName>
    </submittedName>
</protein>
<proteinExistence type="predicted"/>
<dbReference type="InterPro" id="IPR027417">
    <property type="entry name" value="P-loop_NTPase"/>
</dbReference>
<evidence type="ECO:0000313" key="2">
    <source>
        <dbReference type="EMBL" id="KZX10659.1"/>
    </source>
</evidence>
<keyword evidence="3" id="KW-1185">Reference proteome</keyword>
<dbReference type="PANTHER" id="PTHR34825">
    <property type="entry name" value="CONSERVED PROTEIN, WITH A WEAK D-GALACTARATE DEHYDRATASE/ALTRONATE HYDROLASE DOMAIN"/>
    <property type="match status" value="1"/>
</dbReference>
<dbReference type="PANTHER" id="PTHR34825:SF1">
    <property type="entry name" value="AAA-ATPASE-LIKE DOMAIN-CONTAINING PROTEIN"/>
    <property type="match status" value="1"/>
</dbReference>
<dbReference type="SUPFAM" id="SSF52540">
    <property type="entry name" value="P-loop containing nucleoside triphosphate hydrolases"/>
    <property type="match status" value="1"/>
</dbReference>
<dbReference type="AlphaFoldDB" id="A0A165ZFY1"/>
<dbReference type="RefSeq" id="WP_066973597.1">
    <property type="nucleotide sequence ID" value="NZ_LWMT01000267.1"/>
</dbReference>
<dbReference type="Pfam" id="PF08011">
    <property type="entry name" value="PDDEXK_9"/>
    <property type="match status" value="1"/>
</dbReference>
<dbReference type="Proteomes" id="UP000077066">
    <property type="component" value="Unassembled WGS sequence"/>
</dbReference>
<dbReference type="EMBL" id="LWMT01000267">
    <property type="protein sequence ID" value="KZX10659.1"/>
    <property type="molecule type" value="Genomic_DNA"/>
</dbReference>
<organism evidence="2 3">
    <name type="scientific">Methanobrevibacter filiformis</name>
    <dbReference type="NCBI Taxonomy" id="55758"/>
    <lineage>
        <taxon>Archaea</taxon>
        <taxon>Methanobacteriati</taxon>
        <taxon>Methanobacteriota</taxon>
        <taxon>Methanomada group</taxon>
        <taxon>Methanobacteria</taxon>
        <taxon>Methanobacteriales</taxon>
        <taxon>Methanobacteriaceae</taxon>
        <taxon>Methanobrevibacter</taxon>
    </lineage>
</organism>
<dbReference type="InterPro" id="IPR012547">
    <property type="entry name" value="PDDEXK_9"/>
</dbReference>